<accession>A0A939KMM4</accession>
<name>A0A939KMM4_9PROT</name>
<dbReference type="GO" id="GO:0043565">
    <property type="term" value="F:sequence-specific DNA binding"/>
    <property type="evidence" value="ECO:0007669"/>
    <property type="project" value="InterPro"/>
</dbReference>
<dbReference type="SUPFAM" id="SSF46689">
    <property type="entry name" value="Homeodomain-like"/>
    <property type="match status" value="2"/>
</dbReference>
<dbReference type="InterPro" id="IPR011051">
    <property type="entry name" value="RmlC_Cupin_sf"/>
</dbReference>
<dbReference type="PROSITE" id="PS01124">
    <property type="entry name" value="HTH_ARAC_FAMILY_2"/>
    <property type="match status" value="1"/>
</dbReference>
<keyword evidence="3" id="KW-0804">Transcription</keyword>
<feature type="domain" description="HTH araC/xylS-type" evidence="4">
    <location>
        <begin position="152"/>
        <end position="250"/>
    </location>
</feature>
<gene>
    <name evidence="5" type="ORF">J2D77_06060</name>
</gene>
<organism evidence="5 6">
    <name type="scientific">Acetobacter garciniae</name>
    <dbReference type="NCBI Taxonomy" id="2817435"/>
    <lineage>
        <taxon>Bacteria</taxon>
        <taxon>Pseudomonadati</taxon>
        <taxon>Pseudomonadota</taxon>
        <taxon>Alphaproteobacteria</taxon>
        <taxon>Acetobacterales</taxon>
        <taxon>Acetobacteraceae</taxon>
        <taxon>Acetobacter</taxon>
    </lineage>
</organism>
<evidence type="ECO:0000259" key="4">
    <source>
        <dbReference type="PROSITE" id="PS01124"/>
    </source>
</evidence>
<sequence>MGPAVDNPIMIHASPVSLRHYGVGHASHTHEFVQIVVPVQGALCLEVAGRQACLTESQAAYVGAGAAHAQEARGGNCSLVLELDSAEISPALAENLAGQRFFSLPPGASAFVSYMALSLRHRQPSALMLAQWKSLLLAELAPGDSLPGGRLATLLARIDANPAAHWTIAAMARTLGVSASRVHVLFQHELGTTPRAWLVQRRCAWARTWLETTTLPLADIACRAGYADQAGMTRAIRHETGLPPGAYRRLWRELETKPQDPPTRRSSPFVS</sequence>
<dbReference type="EMBL" id="JAFVMH010000002">
    <property type="protein sequence ID" value="MBO1324715.1"/>
    <property type="molecule type" value="Genomic_DNA"/>
</dbReference>
<dbReference type="RefSeq" id="WP_207845383.1">
    <property type="nucleotide sequence ID" value="NZ_JAFVMH010000002.1"/>
</dbReference>
<reference evidence="5" key="1">
    <citation type="submission" date="2021-03" db="EMBL/GenBank/DDBJ databases">
        <title>The complete genome sequence of Acetobacter sp. TBRC 12339.</title>
        <authorList>
            <person name="Charoenyingcharoen P."/>
            <person name="Yukphan P."/>
        </authorList>
    </citation>
    <scope>NUCLEOTIDE SEQUENCE</scope>
    <source>
        <strain evidence="5">TBRC 12339</strain>
    </source>
</reference>
<evidence type="ECO:0000256" key="1">
    <source>
        <dbReference type="ARBA" id="ARBA00023015"/>
    </source>
</evidence>
<dbReference type="Gene3D" id="1.10.10.60">
    <property type="entry name" value="Homeodomain-like"/>
    <property type="match status" value="1"/>
</dbReference>
<dbReference type="PANTHER" id="PTHR46796">
    <property type="entry name" value="HTH-TYPE TRANSCRIPTIONAL ACTIVATOR RHAS-RELATED"/>
    <property type="match status" value="1"/>
</dbReference>
<evidence type="ECO:0000313" key="5">
    <source>
        <dbReference type="EMBL" id="MBO1324715.1"/>
    </source>
</evidence>
<evidence type="ECO:0000313" key="6">
    <source>
        <dbReference type="Proteomes" id="UP000664073"/>
    </source>
</evidence>
<keyword evidence="6" id="KW-1185">Reference proteome</keyword>
<dbReference type="SMART" id="SM00342">
    <property type="entry name" value="HTH_ARAC"/>
    <property type="match status" value="1"/>
</dbReference>
<dbReference type="InterPro" id="IPR018060">
    <property type="entry name" value="HTH_AraC"/>
</dbReference>
<dbReference type="AlphaFoldDB" id="A0A939KMM4"/>
<dbReference type="InterPro" id="IPR050204">
    <property type="entry name" value="AraC_XylS_family_regulators"/>
</dbReference>
<keyword evidence="2" id="KW-0238">DNA-binding</keyword>
<dbReference type="GO" id="GO:0003700">
    <property type="term" value="F:DNA-binding transcription factor activity"/>
    <property type="evidence" value="ECO:0007669"/>
    <property type="project" value="InterPro"/>
</dbReference>
<comment type="caution">
    <text evidence="5">The sequence shown here is derived from an EMBL/GenBank/DDBJ whole genome shotgun (WGS) entry which is preliminary data.</text>
</comment>
<protein>
    <submittedName>
        <fullName evidence="5">Helix-turn-helix domain-containing protein</fullName>
    </submittedName>
</protein>
<dbReference type="InterPro" id="IPR009057">
    <property type="entry name" value="Homeodomain-like_sf"/>
</dbReference>
<dbReference type="Pfam" id="PF12833">
    <property type="entry name" value="HTH_18"/>
    <property type="match status" value="1"/>
</dbReference>
<evidence type="ECO:0000256" key="2">
    <source>
        <dbReference type="ARBA" id="ARBA00023125"/>
    </source>
</evidence>
<dbReference type="SUPFAM" id="SSF51182">
    <property type="entry name" value="RmlC-like cupins"/>
    <property type="match status" value="1"/>
</dbReference>
<proteinExistence type="predicted"/>
<evidence type="ECO:0000256" key="3">
    <source>
        <dbReference type="ARBA" id="ARBA00023163"/>
    </source>
</evidence>
<keyword evidence="1" id="KW-0805">Transcription regulation</keyword>
<dbReference type="Proteomes" id="UP000664073">
    <property type="component" value="Unassembled WGS sequence"/>
</dbReference>